<dbReference type="NCBIfam" id="NF002077">
    <property type="entry name" value="PRK00913.2-4"/>
    <property type="match status" value="1"/>
</dbReference>
<feature type="binding site" evidence="8">
    <location>
        <position position="261"/>
    </location>
    <ligand>
        <name>Mn(2+)</name>
        <dbReference type="ChEBI" id="CHEBI:29035"/>
        <label>2</label>
    </ligand>
</feature>
<dbReference type="InterPro" id="IPR043472">
    <property type="entry name" value="Macro_dom-like"/>
</dbReference>
<evidence type="ECO:0000256" key="8">
    <source>
        <dbReference type="HAMAP-Rule" id="MF_00181"/>
    </source>
</evidence>
<evidence type="ECO:0000256" key="4">
    <source>
        <dbReference type="ARBA" id="ARBA00022438"/>
    </source>
</evidence>
<proteinExistence type="inferred from homology"/>
<dbReference type="GO" id="GO:0005737">
    <property type="term" value="C:cytoplasm"/>
    <property type="evidence" value="ECO:0007669"/>
    <property type="project" value="UniProtKB-SubCell"/>
</dbReference>
<dbReference type="InterPro" id="IPR000819">
    <property type="entry name" value="Peptidase_M17_C"/>
</dbReference>
<evidence type="ECO:0000256" key="2">
    <source>
        <dbReference type="ARBA" id="ARBA00000967"/>
    </source>
</evidence>
<dbReference type="Gene3D" id="3.40.220.10">
    <property type="entry name" value="Leucine Aminopeptidase, subunit E, domain 1"/>
    <property type="match status" value="1"/>
</dbReference>
<evidence type="ECO:0000256" key="1">
    <source>
        <dbReference type="ARBA" id="ARBA00000135"/>
    </source>
</evidence>
<evidence type="ECO:0000256" key="7">
    <source>
        <dbReference type="ARBA" id="ARBA00023211"/>
    </source>
</evidence>
<evidence type="ECO:0000259" key="9">
    <source>
        <dbReference type="PROSITE" id="PS00631"/>
    </source>
</evidence>
<dbReference type="EC" id="3.4.11.10" evidence="8"/>
<feature type="active site" evidence="8">
    <location>
        <position position="273"/>
    </location>
</feature>
<comment type="subcellular location">
    <subcellularLocation>
        <location evidence="8">Cytoplasm</location>
    </subcellularLocation>
</comment>
<dbReference type="NCBIfam" id="NF002075">
    <property type="entry name" value="PRK00913.2-2"/>
    <property type="match status" value="1"/>
</dbReference>
<keyword evidence="8" id="KW-0479">Metal-binding</keyword>
<gene>
    <name evidence="8" type="primary">pepA</name>
    <name evidence="10" type="ORF">EU981_00535</name>
</gene>
<feature type="binding site" evidence="8">
    <location>
        <position position="345"/>
    </location>
    <ligand>
        <name>Mn(2+)</name>
        <dbReference type="ChEBI" id="CHEBI:29035"/>
        <label>2</label>
    </ligand>
</feature>
<name>A0A937AKS1_9HYPH</name>
<keyword evidence="5 8" id="KW-0645">Protease</keyword>
<dbReference type="PANTHER" id="PTHR11963:SF23">
    <property type="entry name" value="CYTOSOL AMINOPEPTIDASE"/>
    <property type="match status" value="1"/>
</dbReference>
<accession>A0A937AKS1</accession>
<dbReference type="InterPro" id="IPR023042">
    <property type="entry name" value="Peptidase_M17_leu_NH2_pept"/>
</dbReference>
<keyword evidence="8" id="KW-0963">Cytoplasm</keyword>
<keyword evidence="7 8" id="KW-0464">Manganese</keyword>
<feature type="active site" evidence="8">
    <location>
        <position position="347"/>
    </location>
</feature>
<comment type="function">
    <text evidence="8">Presumably involved in the processing and regular turnover of intracellular proteins. Catalyzes the removal of unsubstituted N-terminal amino acids from various peptides.</text>
</comment>
<dbReference type="PRINTS" id="PR00481">
    <property type="entry name" value="LAMNOPPTDASE"/>
</dbReference>
<dbReference type="EMBL" id="SEOL01000001">
    <property type="protein sequence ID" value="MBL0848582.1"/>
    <property type="molecule type" value="Genomic_DNA"/>
</dbReference>
<protein>
    <recommendedName>
        <fullName evidence="8">Probable cytosol aminopeptidase</fullName>
        <ecNumber evidence="8">3.4.11.1</ecNumber>
    </recommendedName>
    <alternativeName>
        <fullName evidence="8">Leucine aminopeptidase</fullName>
        <shortName evidence="8">LAP</shortName>
        <ecNumber evidence="8">3.4.11.10</ecNumber>
    </alternativeName>
    <alternativeName>
        <fullName evidence="8">Leucyl aminopeptidase</fullName>
    </alternativeName>
</protein>
<dbReference type="GO" id="GO:0006508">
    <property type="term" value="P:proteolysis"/>
    <property type="evidence" value="ECO:0007669"/>
    <property type="project" value="UniProtKB-KW"/>
</dbReference>
<dbReference type="SUPFAM" id="SSF52949">
    <property type="entry name" value="Macro domain-like"/>
    <property type="match status" value="1"/>
</dbReference>
<dbReference type="PROSITE" id="PS00631">
    <property type="entry name" value="CYTOSOL_AP"/>
    <property type="match status" value="1"/>
</dbReference>
<dbReference type="PANTHER" id="PTHR11963">
    <property type="entry name" value="LEUCINE AMINOPEPTIDASE-RELATED"/>
    <property type="match status" value="1"/>
</dbReference>
<feature type="binding site" evidence="8">
    <location>
        <position position="284"/>
    </location>
    <ligand>
        <name>Mn(2+)</name>
        <dbReference type="ChEBI" id="CHEBI:29035"/>
        <label>2</label>
    </ligand>
</feature>
<evidence type="ECO:0000256" key="3">
    <source>
        <dbReference type="ARBA" id="ARBA00009528"/>
    </source>
</evidence>
<dbReference type="Proteomes" id="UP000736856">
    <property type="component" value="Unassembled WGS sequence"/>
</dbReference>
<comment type="catalytic activity">
    <reaction evidence="1 8">
        <text>Release of an N-terminal amino acid, Xaa-|-Yaa-, in which Xaa is preferably Leu, but may be other amino acids including Pro although not Arg or Lys, and Yaa may be Pro. Amino acid amides and methyl esters are also readily hydrolyzed, but rates on arylamides are exceedingly low.</text>
        <dbReference type="EC" id="3.4.11.1"/>
    </reaction>
</comment>
<keyword evidence="4 8" id="KW-0031">Aminopeptidase</keyword>
<feature type="binding site" evidence="8">
    <location>
        <position position="345"/>
    </location>
    <ligand>
        <name>Mn(2+)</name>
        <dbReference type="ChEBI" id="CHEBI:29035"/>
        <label>1</label>
    </ligand>
</feature>
<dbReference type="SUPFAM" id="SSF53187">
    <property type="entry name" value="Zn-dependent exopeptidases"/>
    <property type="match status" value="1"/>
</dbReference>
<feature type="domain" description="Cytosol aminopeptidase" evidence="9">
    <location>
        <begin position="341"/>
        <end position="348"/>
    </location>
</feature>
<dbReference type="NCBIfam" id="NF002074">
    <property type="entry name" value="PRK00913.1-4"/>
    <property type="match status" value="1"/>
</dbReference>
<dbReference type="AlphaFoldDB" id="A0A937AKS1"/>
<keyword evidence="6 8" id="KW-0378">Hydrolase</keyword>
<dbReference type="InterPro" id="IPR011356">
    <property type="entry name" value="Leucine_aapep/pepB"/>
</dbReference>
<dbReference type="Pfam" id="PF00883">
    <property type="entry name" value="Peptidase_M17"/>
    <property type="match status" value="1"/>
</dbReference>
<dbReference type="Pfam" id="PF02789">
    <property type="entry name" value="Peptidase_M17_N"/>
    <property type="match status" value="1"/>
</dbReference>
<feature type="binding site" evidence="8">
    <location>
        <position position="266"/>
    </location>
    <ligand>
        <name>Mn(2+)</name>
        <dbReference type="ChEBI" id="CHEBI:29035"/>
        <label>1</label>
    </ligand>
</feature>
<evidence type="ECO:0000313" key="10">
    <source>
        <dbReference type="EMBL" id="MBL0848582.1"/>
    </source>
</evidence>
<evidence type="ECO:0000313" key="11">
    <source>
        <dbReference type="Proteomes" id="UP000736856"/>
    </source>
</evidence>
<dbReference type="EC" id="3.4.11.1" evidence="8"/>
<evidence type="ECO:0000256" key="6">
    <source>
        <dbReference type="ARBA" id="ARBA00022801"/>
    </source>
</evidence>
<dbReference type="Gene3D" id="3.40.630.10">
    <property type="entry name" value="Zn peptidases"/>
    <property type="match status" value="1"/>
</dbReference>
<comment type="caution">
    <text evidence="10">The sequence shown here is derived from an EMBL/GenBank/DDBJ whole genome shotgun (WGS) entry which is preliminary data.</text>
</comment>
<dbReference type="GO" id="GO:0030145">
    <property type="term" value="F:manganese ion binding"/>
    <property type="evidence" value="ECO:0007669"/>
    <property type="project" value="UniProtKB-UniRule"/>
</dbReference>
<organism evidence="10 11">
    <name type="scientific">Candidatus Liberibacter ctenarytainae</name>
    <dbReference type="NCBI Taxonomy" id="2020335"/>
    <lineage>
        <taxon>Bacteria</taxon>
        <taxon>Pseudomonadati</taxon>
        <taxon>Pseudomonadota</taxon>
        <taxon>Alphaproteobacteria</taxon>
        <taxon>Hyphomicrobiales</taxon>
        <taxon>Rhizobiaceae</taxon>
        <taxon>Liberibacter</taxon>
    </lineage>
</organism>
<evidence type="ECO:0000256" key="5">
    <source>
        <dbReference type="ARBA" id="ARBA00022670"/>
    </source>
</evidence>
<dbReference type="InterPro" id="IPR008283">
    <property type="entry name" value="Peptidase_M17_N"/>
</dbReference>
<dbReference type="HAMAP" id="MF_00181">
    <property type="entry name" value="Cytosol_peptidase_M17"/>
    <property type="match status" value="1"/>
</dbReference>
<dbReference type="GO" id="GO:0070006">
    <property type="term" value="F:metalloaminopeptidase activity"/>
    <property type="evidence" value="ECO:0007669"/>
    <property type="project" value="InterPro"/>
</dbReference>
<reference evidence="10" key="1">
    <citation type="submission" date="2019-02" db="EMBL/GenBank/DDBJ databases">
        <title>A novel Candidatus Liberibacter species associated with the New Zealand native fuchsia psyllid, Ctenarytaina fuchsiae.</title>
        <authorList>
            <person name="Thompson S.M."/>
            <person name="Jorgensen N."/>
            <person name="David C."/>
            <person name="Bulman S.R."/>
            <person name="Smith G.R."/>
        </authorList>
    </citation>
    <scope>NUCLEOTIDE SEQUENCE</scope>
    <source>
        <strain evidence="10">Oxford</strain>
    </source>
</reference>
<comment type="catalytic activity">
    <reaction evidence="2 8">
        <text>Release of an N-terminal amino acid, preferentially leucine, but not glutamic or aspartic acids.</text>
        <dbReference type="EC" id="3.4.11.10"/>
    </reaction>
</comment>
<comment type="cofactor">
    <cofactor evidence="8">
        <name>Mn(2+)</name>
        <dbReference type="ChEBI" id="CHEBI:29035"/>
    </cofactor>
    <text evidence="8">Binds 2 manganese ions per subunit.</text>
</comment>
<feature type="binding site" evidence="8">
    <location>
        <position position="266"/>
    </location>
    <ligand>
        <name>Mn(2+)</name>
        <dbReference type="ChEBI" id="CHEBI:29035"/>
        <label>2</label>
    </ligand>
</feature>
<sequence>MDVKFSFAKSPSKEREGLAILLKTSFSEAAGLSFTDSKSIVTRAATVKNFTGKSRTSLNILVPEGCLWDRLLVIGIGSPSEDKDFSWLKEGGNAASHIEEDRKIEIFIDIPEYPITEKEVRDFVLGFMLKAYTFDRYKTKKQEDGSNSGGDVSVTVITKAVDQADEVLKDISAVVNGVNLARDIVNEPANVMGTSEFCAIAKEMDNLGVEVEVLDRDAMDKLGMQSLLAVAQGSSRPPYLVVMKWNGENNSDQPPIAVCGKGVVFDSGGISIKPSNGMEEMKGDLAGAAAVTGFLRVLAERKAKVNVIGILAIVENMPDASAQRPGDIVKSMSGQTIEVLNTDAEGRLILADALWYCHTHYKPCLMIDLATLTGAIIVSLGSVYAGLFSNNDVLAEQLLSAGVSTGEILWRMPMHKDYNKMIESKVADMKNIGGRGAGSIVAAQFLEKFVQKTSWAHIDIAGTAMGKKQDEINQSWASGFGVRLLDEFIRSFHEK</sequence>
<dbReference type="CDD" id="cd00433">
    <property type="entry name" value="Peptidase_M17"/>
    <property type="match status" value="1"/>
</dbReference>
<comment type="similarity">
    <text evidence="3 8">Belongs to the peptidase M17 family.</text>
</comment>
<feature type="binding site" evidence="8">
    <location>
        <position position="343"/>
    </location>
    <ligand>
        <name>Mn(2+)</name>
        <dbReference type="ChEBI" id="CHEBI:29035"/>
        <label>1</label>
    </ligand>
</feature>